<dbReference type="Proteomes" id="UP000254765">
    <property type="component" value="Unassembled WGS sequence"/>
</dbReference>
<dbReference type="SUPFAM" id="SSF51905">
    <property type="entry name" value="FAD/NAD(P)-binding domain"/>
    <property type="match status" value="1"/>
</dbReference>
<dbReference type="GO" id="GO:0043799">
    <property type="term" value="F:glycine oxidase activity"/>
    <property type="evidence" value="ECO:0007669"/>
    <property type="project" value="UniProtKB-EC"/>
</dbReference>
<proteinExistence type="predicted"/>
<dbReference type="InterPro" id="IPR006076">
    <property type="entry name" value="FAD-dep_OxRdtase"/>
</dbReference>
<dbReference type="PROSITE" id="PS51257">
    <property type="entry name" value="PROKAR_LIPOPROTEIN"/>
    <property type="match status" value="1"/>
</dbReference>
<evidence type="ECO:0000313" key="3">
    <source>
        <dbReference type="EMBL" id="SUI74062.1"/>
    </source>
</evidence>
<evidence type="ECO:0000313" key="4">
    <source>
        <dbReference type="Proteomes" id="UP000254765"/>
    </source>
</evidence>
<sequence>MGAERGADVIVVGAGIIGAACAWRLAREGYRVSVVDDRRAGATAAGMGHLVCMDDNPAELALSAYSLRLWREVTGRMPEACAWRGCGTLWLADQADEMAIAEQKRARLAEQGVAAELLAAEQIAVMEPMLRHGLAGGLRVPGDGIVYAPLAARWLLADGGAAIDVVHGEATALEEEAVRLADGRRLVAPVVVLACGLRANNLLPQTLLHAKKGQLAITDRYPPRVRHQLVELGYGASAHASNGTSVAFNVQARPTGQWLIGSSRQFDAIDSALDMPLLAAMLTRAQHFLPALAQMNIIRCWTGLRAASADGLPLLGVHPRHSWLWLALGHEGLGVTTALGSAALITAQIGRQTPEIDDSPYLAARAFAAEELPV</sequence>
<evidence type="ECO:0000259" key="2">
    <source>
        <dbReference type="Pfam" id="PF01266"/>
    </source>
</evidence>
<name>A0A380A4U9_SERMA</name>
<feature type="domain" description="FAD dependent oxidoreductase" evidence="2">
    <location>
        <begin position="8"/>
        <end position="347"/>
    </location>
</feature>
<dbReference type="EC" id="1.4.3.19" evidence="3"/>
<dbReference type="GO" id="GO:0005737">
    <property type="term" value="C:cytoplasm"/>
    <property type="evidence" value="ECO:0007669"/>
    <property type="project" value="TreeGrafter"/>
</dbReference>
<keyword evidence="1 3" id="KW-0560">Oxidoreductase</keyword>
<dbReference type="EMBL" id="UGYK01000002">
    <property type="protein sequence ID" value="SUI74062.1"/>
    <property type="molecule type" value="Genomic_DNA"/>
</dbReference>
<dbReference type="Pfam" id="PF01266">
    <property type="entry name" value="DAO"/>
    <property type="match status" value="1"/>
</dbReference>
<dbReference type="Gene3D" id="3.50.50.60">
    <property type="entry name" value="FAD/NAD(P)-binding domain"/>
    <property type="match status" value="1"/>
</dbReference>
<organism evidence="3 4">
    <name type="scientific">Serratia marcescens</name>
    <dbReference type="NCBI Taxonomy" id="615"/>
    <lineage>
        <taxon>Bacteria</taxon>
        <taxon>Pseudomonadati</taxon>
        <taxon>Pseudomonadota</taxon>
        <taxon>Gammaproteobacteria</taxon>
        <taxon>Enterobacterales</taxon>
        <taxon>Yersiniaceae</taxon>
        <taxon>Serratia</taxon>
    </lineage>
</organism>
<reference evidence="3 4" key="1">
    <citation type="submission" date="2018-06" db="EMBL/GenBank/DDBJ databases">
        <authorList>
            <consortium name="Pathogen Informatics"/>
            <person name="Doyle S."/>
        </authorList>
    </citation>
    <scope>NUCLEOTIDE SEQUENCE [LARGE SCALE GENOMIC DNA]</scope>
    <source>
        <strain evidence="3 4">NCTC10211</strain>
    </source>
</reference>
<dbReference type="PANTHER" id="PTHR13847">
    <property type="entry name" value="SARCOSINE DEHYDROGENASE-RELATED"/>
    <property type="match status" value="1"/>
</dbReference>
<dbReference type="Gene3D" id="3.30.9.10">
    <property type="entry name" value="D-Amino Acid Oxidase, subunit A, domain 2"/>
    <property type="match status" value="1"/>
</dbReference>
<evidence type="ECO:0000256" key="1">
    <source>
        <dbReference type="ARBA" id="ARBA00023002"/>
    </source>
</evidence>
<accession>A0A380A4U9</accession>
<dbReference type="RefSeq" id="WP_033640767.1">
    <property type="nucleotide sequence ID" value="NZ_CAMIPY010000001.1"/>
</dbReference>
<protein>
    <submittedName>
        <fullName evidence="3">Glycine oxidase</fullName>
        <ecNumber evidence="3">1.4.3.19</ecNumber>
    </submittedName>
</protein>
<dbReference type="AlphaFoldDB" id="A0A380A4U9"/>
<dbReference type="SUPFAM" id="SSF54373">
    <property type="entry name" value="FAD-linked reductases, C-terminal domain"/>
    <property type="match status" value="1"/>
</dbReference>
<dbReference type="InterPro" id="IPR036188">
    <property type="entry name" value="FAD/NAD-bd_sf"/>
</dbReference>
<dbReference type="PANTHER" id="PTHR13847:SF287">
    <property type="entry name" value="FAD-DEPENDENT OXIDOREDUCTASE DOMAIN-CONTAINING PROTEIN 1"/>
    <property type="match status" value="1"/>
</dbReference>
<gene>
    <name evidence="3" type="primary">thiO</name>
    <name evidence="3" type="ORF">NCTC10211_04659</name>
</gene>